<dbReference type="SUPFAM" id="SSF103481">
    <property type="entry name" value="Multidrug resistance efflux transporter EmrE"/>
    <property type="match status" value="2"/>
</dbReference>
<sequence>MEDKSLRWLLLTAIAPIAWGSTYFVTRQFLPADAPLWGALFRALPAGLILLLISRRLPHGVWWWRAAVLGILNVGGFFVLVYVAGQRLPSSVAATVMSASAAAMMLLAWMLRRQRPRVLAAIGAGIGLVGVALLVGVGGEPVDGWGIGAAFAGMLSSSLGFVLTGRWGNEIPGLTMASWQLTMGGLMLLPVALVVDGPPPALTPTSALGFAYLSLVSTALAFTVWFAGLRRLPAATVGLIGLLNPVTGVVLGVFLAGEPFGIVQVVGLGLVLTGIVLGAVVPRRAASPREGMDAREGVGGASTLPSDQILPNAQTGVSVVDGFLPVQDAPPSVSARRGGMGA</sequence>
<evidence type="ECO:0000259" key="8">
    <source>
        <dbReference type="Pfam" id="PF00892"/>
    </source>
</evidence>
<evidence type="ECO:0000256" key="7">
    <source>
        <dbReference type="SAM" id="Phobius"/>
    </source>
</evidence>
<evidence type="ECO:0000256" key="5">
    <source>
        <dbReference type="ARBA" id="ARBA00023136"/>
    </source>
</evidence>
<dbReference type="InterPro" id="IPR000620">
    <property type="entry name" value="EamA_dom"/>
</dbReference>
<dbReference type="InterPro" id="IPR050638">
    <property type="entry name" value="AA-Vitamin_Transporters"/>
</dbReference>
<dbReference type="Pfam" id="PF00892">
    <property type="entry name" value="EamA"/>
    <property type="match status" value="2"/>
</dbReference>
<dbReference type="EMBL" id="JAZHOV010000005">
    <property type="protein sequence ID" value="MEF2255327.1"/>
    <property type="molecule type" value="Genomic_DNA"/>
</dbReference>
<evidence type="ECO:0000256" key="2">
    <source>
        <dbReference type="ARBA" id="ARBA00007362"/>
    </source>
</evidence>
<comment type="subcellular location">
    <subcellularLocation>
        <location evidence="1">Membrane</location>
        <topology evidence="1">Multi-pass membrane protein</topology>
    </subcellularLocation>
</comment>
<dbReference type="Proteomes" id="UP001351900">
    <property type="component" value="Unassembled WGS sequence"/>
</dbReference>
<comment type="caution">
    <text evidence="9">The sequence shown here is derived from an EMBL/GenBank/DDBJ whole genome shotgun (WGS) entry which is preliminary data.</text>
</comment>
<gene>
    <name evidence="9" type="ORF">V2V91_09310</name>
</gene>
<feature type="domain" description="EamA" evidence="8">
    <location>
        <begin position="7"/>
        <end position="135"/>
    </location>
</feature>
<keyword evidence="10" id="KW-1185">Reference proteome</keyword>
<evidence type="ECO:0000313" key="9">
    <source>
        <dbReference type="EMBL" id="MEF2255327.1"/>
    </source>
</evidence>
<feature type="transmembrane region" description="Helical" evidence="7">
    <location>
        <begin position="207"/>
        <end position="227"/>
    </location>
</feature>
<feature type="transmembrane region" description="Helical" evidence="7">
    <location>
        <begin position="66"/>
        <end position="85"/>
    </location>
</feature>
<name>A0ABU7V980_9MICO</name>
<dbReference type="Gene3D" id="1.10.3730.20">
    <property type="match status" value="1"/>
</dbReference>
<dbReference type="InterPro" id="IPR037185">
    <property type="entry name" value="EmrE-like"/>
</dbReference>
<feature type="transmembrane region" description="Helical" evidence="7">
    <location>
        <begin position="262"/>
        <end position="282"/>
    </location>
</feature>
<feature type="transmembrane region" description="Helical" evidence="7">
    <location>
        <begin position="145"/>
        <end position="164"/>
    </location>
</feature>
<reference evidence="9 10" key="1">
    <citation type="submission" date="2024-01" db="EMBL/GenBank/DDBJ databases">
        <title>the genome sequence of strain Microbacterium schleiferi NBRC 15075.</title>
        <authorList>
            <person name="Ding Y."/>
            <person name="Zhang G."/>
        </authorList>
    </citation>
    <scope>NUCLEOTIDE SEQUENCE [LARGE SCALE GENOMIC DNA]</scope>
    <source>
        <strain evidence="9 10">NBRC 15075</strain>
    </source>
</reference>
<dbReference type="PANTHER" id="PTHR32322:SF2">
    <property type="entry name" value="EAMA DOMAIN-CONTAINING PROTEIN"/>
    <property type="match status" value="1"/>
</dbReference>
<dbReference type="PANTHER" id="PTHR32322">
    <property type="entry name" value="INNER MEMBRANE TRANSPORTER"/>
    <property type="match status" value="1"/>
</dbReference>
<accession>A0ABU7V980</accession>
<feature type="transmembrane region" description="Helical" evidence="7">
    <location>
        <begin position="36"/>
        <end position="54"/>
    </location>
</feature>
<comment type="similarity">
    <text evidence="2">Belongs to the EamA transporter family.</text>
</comment>
<evidence type="ECO:0000256" key="1">
    <source>
        <dbReference type="ARBA" id="ARBA00004141"/>
    </source>
</evidence>
<feature type="region of interest" description="Disordered" evidence="6">
    <location>
        <begin position="288"/>
        <end position="309"/>
    </location>
</feature>
<evidence type="ECO:0000313" key="10">
    <source>
        <dbReference type="Proteomes" id="UP001351900"/>
    </source>
</evidence>
<feature type="transmembrane region" description="Helical" evidence="7">
    <location>
        <begin position="118"/>
        <end position="139"/>
    </location>
</feature>
<evidence type="ECO:0000256" key="3">
    <source>
        <dbReference type="ARBA" id="ARBA00022692"/>
    </source>
</evidence>
<dbReference type="RefSeq" id="WP_331791627.1">
    <property type="nucleotide sequence ID" value="NZ_BAAAUO010000008.1"/>
</dbReference>
<protein>
    <submittedName>
        <fullName evidence="9">EamA family transporter</fullName>
    </submittedName>
</protein>
<proteinExistence type="inferred from homology"/>
<evidence type="ECO:0000256" key="4">
    <source>
        <dbReference type="ARBA" id="ARBA00022989"/>
    </source>
</evidence>
<feature type="transmembrane region" description="Helical" evidence="7">
    <location>
        <begin position="234"/>
        <end position="256"/>
    </location>
</feature>
<keyword evidence="4 7" id="KW-1133">Transmembrane helix</keyword>
<feature type="transmembrane region" description="Helical" evidence="7">
    <location>
        <begin position="91"/>
        <end position="111"/>
    </location>
</feature>
<evidence type="ECO:0000256" key="6">
    <source>
        <dbReference type="SAM" id="MobiDB-lite"/>
    </source>
</evidence>
<keyword evidence="5 7" id="KW-0472">Membrane</keyword>
<feature type="domain" description="EamA" evidence="8">
    <location>
        <begin position="145"/>
        <end position="277"/>
    </location>
</feature>
<feature type="transmembrane region" description="Helical" evidence="7">
    <location>
        <begin position="176"/>
        <end position="195"/>
    </location>
</feature>
<keyword evidence="3 7" id="KW-0812">Transmembrane</keyword>
<organism evidence="9 10">
    <name type="scientific">Microbacterium schleiferi</name>
    <dbReference type="NCBI Taxonomy" id="69362"/>
    <lineage>
        <taxon>Bacteria</taxon>
        <taxon>Bacillati</taxon>
        <taxon>Actinomycetota</taxon>
        <taxon>Actinomycetes</taxon>
        <taxon>Micrococcales</taxon>
        <taxon>Microbacteriaceae</taxon>
        <taxon>Microbacterium</taxon>
    </lineage>
</organism>